<feature type="chain" id="PRO_5012707963" description="Fibronectin type-III domain-containing protein" evidence="1">
    <location>
        <begin position="22"/>
        <end position="1053"/>
    </location>
</feature>
<dbReference type="GO" id="GO:0005975">
    <property type="term" value="P:carbohydrate metabolic process"/>
    <property type="evidence" value="ECO:0007669"/>
    <property type="project" value="InterPro"/>
</dbReference>
<dbReference type="STRING" id="1936003.STSP2_02379"/>
<evidence type="ECO:0008006" key="4">
    <source>
        <dbReference type="Google" id="ProtNLM"/>
    </source>
</evidence>
<proteinExistence type="predicted"/>
<dbReference type="InterPro" id="IPR013783">
    <property type="entry name" value="Ig-like_fold"/>
</dbReference>
<organism evidence="2 3">
    <name type="scientific">Anaerohalosphaera lusitana</name>
    <dbReference type="NCBI Taxonomy" id="1936003"/>
    <lineage>
        <taxon>Bacteria</taxon>
        <taxon>Pseudomonadati</taxon>
        <taxon>Planctomycetota</taxon>
        <taxon>Phycisphaerae</taxon>
        <taxon>Sedimentisphaerales</taxon>
        <taxon>Anaerohalosphaeraceae</taxon>
        <taxon>Anaerohalosphaera</taxon>
    </lineage>
</organism>
<accession>A0A1U9NML1</accession>
<protein>
    <recommendedName>
        <fullName evidence="4">Fibronectin type-III domain-containing protein</fullName>
    </recommendedName>
</protein>
<evidence type="ECO:0000313" key="2">
    <source>
        <dbReference type="EMBL" id="AQT69192.1"/>
    </source>
</evidence>
<keyword evidence="1" id="KW-0732">Signal</keyword>
<feature type="signal peptide" evidence="1">
    <location>
        <begin position="1"/>
        <end position="21"/>
    </location>
</feature>
<dbReference type="KEGG" id="alus:STSP2_02379"/>
<dbReference type="InterPro" id="IPR008928">
    <property type="entry name" value="6-hairpin_glycosidase_sf"/>
</dbReference>
<keyword evidence="3" id="KW-1185">Reference proteome</keyword>
<reference evidence="3" key="1">
    <citation type="submission" date="2017-02" db="EMBL/GenBank/DDBJ databases">
        <title>Comparative genomics and description of representatives of a novel lineage of planctomycetes thriving in anoxic sediments.</title>
        <authorList>
            <person name="Spring S."/>
            <person name="Bunk B."/>
            <person name="Sproer C."/>
        </authorList>
    </citation>
    <scope>NUCLEOTIDE SEQUENCE [LARGE SCALE GENOMIC DNA]</scope>
    <source>
        <strain evidence="3">ST-NAGAB-D1</strain>
    </source>
</reference>
<dbReference type="Gene3D" id="2.60.40.10">
    <property type="entry name" value="Immunoglobulins"/>
    <property type="match status" value="1"/>
</dbReference>
<dbReference type="Proteomes" id="UP000189674">
    <property type="component" value="Chromosome"/>
</dbReference>
<name>A0A1U9NML1_9BACT</name>
<sequence length="1053" mass="117614" precursor="true">MLKYGVLAAAVVWMSVSSLMADVIELPDSKGHTGSYSVTAELGRKVSGVYYVAAQVTFSNLAGAPSVFNLLELTQGSEQKAGFGQAWGAGTWGIFADGRTGSDIPLTQKTTLCVFKMDGSKGVADLWVDANLYGSEPSKGDVRRRISSIEADTVRFRGGHDDNPVVVDYENIRIYCDGESPFGRLGVKEVYPARGTIDVDRDIDLRWDRPSGVKPESYRLYFRADDADFGDSRGNTVDGISLSAVDARTSYDVGRLDENTTYYWRVDILADGKTYEGDTLSFSVPLRTQQGEWQLTLNNNGIISCQSPAGKIDFRSDSYAGPQWYMYVDGTLADVPMQLSDSKDCSFAGESGNIAFKLNYNVVDGKLALTAKARNKGTDKLSDLRAGLRLGVDSYMVSYPEWDEKYFPTLLRCEKTHFWGYGMTPDRRILGWSSPDPIASYTINYEQHRHRIYTVSLDLLNPGPLPERHPQELDTLSPGEQKEWTLFLEPIESLEDVKPQLASTTGGAMFDIEHYTVAEGEKVEGNVYSPQPIELKVQTPSGMIKSVPVVNRKNAYAFRYQPDDGMGVYTLTASTPQGKVSEAMVSVRRPWSWYLKKARENIVAQPPKVSLSVECWYGLFSMFLAREYFPDPLVDAKCEQKFQEMFPLIYNQETDLVYYSGRIQNAALTASMMVDRYQATGNLDDLEIAVNLADYLIKRQGDDGAYYSGGGVHYTSVIYIAKSMLELAIVEEELALDSELWKERYERHYNSAKRAIDDLARRGANVQTEGQQTYEDGMISCSATQLAYFALMQSDPAERARYTKVAKELLLDHSCLTQLLIPDSRMNGATLRFWETQYNLKLTPNMMNSPCGWSVWRTYGLWYMYLLTGEEDWLRQTYNSLGTCVQVVDPDTGKLRWGFVADPYVEARVFKPKPDSPGEGMFVNEVIGEGYRDMIAGWFLAPPCDYAKSNIGATDGLVHEIFKCLEEVALTTAHVVERENGELVGYNCTVEEKGGVVHIVPSEDLVTRIHLNFEREHRIDAEFGGGEKVQGKYKGMSWIGPGGAPDGFASGSM</sequence>
<gene>
    <name evidence="2" type="ORF">STSP2_02379</name>
</gene>
<evidence type="ECO:0000313" key="3">
    <source>
        <dbReference type="Proteomes" id="UP000189674"/>
    </source>
</evidence>
<evidence type="ECO:0000256" key="1">
    <source>
        <dbReference type="SAM" id="SignalP"/>
    </source>
</evidence>
<dbReference type="RefSeq" id="WP_169853174.1">
    <property type="nucleotide sequence ID" value="NZ_CP019791.1"/>
</dbReference>
<dbReference type="SUPFAM" id="SSF48208">
    <property type="entry name" value="Six-hairpin glycosidases"/>
    <property type="match status" value="1"/>
</dbReference>
<dbReference type="EMBL" id="CP019791">
    <property type="protein sequence ID" value="AQT69192.1"/>
    <property type="molecule type" value="Genomic_DNA"/>
</dbReference>
<dbReference type="AlphaFoldDB" id="A0A1U9NML1"/>